<dbReference type="Proteomes" id="UP000036458">
    <property type="component" value="Chromosome"/>
</dbReference>
<dbReference type="AlphaFoldDB" id="A0A0H4VLB1"/>
<accession>A0A0H4VLB1</accession>
<dbReference type="PATRIC" id="fig|1379910.4.peg.450"/>
<organism evidence="4 5">
    <name type="scientific">Rufibacter radiotolerans</name>
    <dbReference type="NCBI Taxonomy" id="1379910"/>
    <lineage>
        <taxon>Bacteria</taxon>
        <taxon>Pseudomonadati</taxon>
        <taxon>Bacteroidota</taxon>
        <taxon>Cytophagia</taxon>
        <taxon>Cytophagales</taxon>
        <taxon>Hymenobacteraceae</taxon>
        <taxon>Rufibacter</taxon>
    </lineage>
</organism>
<reference evidence="4 5" key="1">
    <citation type="submission" date="2015-01" db="EMBL/GenBank/DDBJ databases">
        <title>Rufibacter sp./DG31D/ whole genome sequencing.</title>
        <authorList>
            <person name="Kim M.K."/>
            <person name="Srinivasan S."/>
            <person name="Lee J.-J."/>
        </authorList>
    </citation>
    <scope>NUCLEOTIDE SEQUENCE [LARGE SCALE GENOMIC DNA]</scope>
    <source>
        <strain evidence="4 5">DG31D</strain>
    </source>
</reference>
<dbReference type="EMBL" id="CP010777">
    <property type="protein sequence ID" value="AKQ44692.1"/>
    <property type="molecule type" value="Genomic_DNA"/>
</dbReference>
<name>A0A0H4VLB1_9BACT</name>
<evidence type="ECO:0000313" key="4">
    <source>
        <dbReference type="EMBL" id="AKQ44692.1"/>
    </source>
</evidence>
<dbReference type="Pfam" id="PF20606">
    <property type="entry name" value="DUF6799"/>
    <property type="match status" value="1"/>
</dbReference>
<keyword evidence="5" id="KW-1185">Reference proteome</keyword>
<keyword evidence="1" id="KW-0175">Coiled coil</keyword>
<feature type="region of interest" description="Disordered" evidence="2">
    <location>
        <begin position="1"/>
        <end position="24"/>
    </location>
</feature>
<gene>
    <name evidence="4" type="ORF">TH63_02120</name>
</gene>
<evidence type="ECO:0000313" key="5">
    <source>
        <dbReference type="Proteomes" id="UP000036458"/>
    </source>
</evidence>
<feature type="domain" description="DUF6799" evidence="3">
    <location>
        <begin position="29"/>
        <end position="88"/>
    </location>
</feature>
<dbReference type="InterPro" id="IPR046478">
    <property type="entry name" value="DUF6799"/>
</dbReference>
<protein>
    <recommendedName>
        <fullName evidence="3">DUF6799 domain-containing protein</fullName>
    </recommendedName>
</protein>
<evidence type="ECO:0000256" key="1">
    <source>
        <dbReference type="SAM" id="Coils"/>
    </source>
</evidence>
<sequence length="174" mass="19235">MLAQAQKATIQKRESGRTTTPSVTPMRQGVIIRNGVPVEVQGNKFTPIANARTFKNGTVLQTNGQLTLPGGEVVQLKEGDRIDMKGNLTRSPVVVERTTTVTGDTAGIGKQLMQAQQQHERQKLLQEKMRLLEEKNRLLEKTIKSKPDAARLQKLDADLAKAQQQIDAENKKGQ</sequence>
<proteinExistence type="predicted"/>
<evidence type="ECO:0000256" key="2">
    <source>
        <dbReference type="SAM" id="MobiDB-lite"/>
    </source>
</evidence>
<dbReference type="KEGG" id="ruf:TH63_02120"/>
<evidence type="ECO:0000259" key="3">
    <source>
        <dbReference type="Pfam" id="PF20606"/>
    </source>
</evidence>
<feature type="coiled-coil region" evidence="1">
    <location>
        <begin position="114"/>
        <end position="172"/>
    </location>
</feature>